<comment type="caution">
    <text evidence="1">The sequence shown here is derived from an EMBL/GenBank/DDBJ whole genome shotgun (WGS) entry which is preliminary data.</text>
</comment>
<evidence type="ECO:0000313" key="2">
    <source>
        <dbReference type="Proteomes" id="UP000306319"/>
    </source>
</evidence>
<protein>
    <submittedName>
        <fullName evidence="1">HAD family phosphatase</fullName>
    </submittedName>
</protein>
<dbReference type="Proteomes" id="UP000306319">
    <property type="component" value="Unassembled WGS sequence"/>
</dbReference>
<keyword evidence="2" id="KW-1185">Reference proteome</keyword>
<dbReference type="EMBL" id="SRYB01000019">
    <property type="protein sequence ID" value="TGY77839.1"/>
    <property type="molecule type" value="Genomic_DNA"/>
</dbReference>
<evidence type="ECO:0000313" key="1">
    <source>
        <dbReference type="EMBL" id="TGY77839.1"/>
    </source>
</evidence>
<gene>
    <name evidence="1" type="ORF">E5331_12600</name>
</gene>
<reference evidence="1" key="1">
    <citation type="submission" date="2019-04" db="EMBL/GenBank/DDBJ databases">
        <title>Microbes associate with the intestines of laboratory mice.</title>
        <authorList>
            <person name="Navarre W."/>
            <person name="Wong E."/>
            <person name="Huang K."/>
            <person name="Tropini C."/>
            <person name="Ng K."/>
            <person name="Yu B."/>
        </authorList>
    </citation>
    <scope>NUCLEOTIDE SEQUENCE</scope>
    <source>
        <strain evidence="1">NM04_E33</strain>
    </source>
</reference>
<sequence>MESIKNIIFDLGGVVIDLDRSRAVKALSDLGITDAARLLGEYEQKGPFLKLETGEITTSQLFDTLMPMCRPGTSATDIRDAFEKFLVDLPAERLATIRELRERGFRVFVLSNTNPLMYNHWIEEKFRQEGATVNDYFDGIVVSFQERTCKPDLQIFLNLIKRYGLVPSQTIMLDDSEANCKAAMSVGLNARQIKKEGNDSFKSVCEYLLEKGPAK</sequence>
<name>A0AC61RHX8_9BACT</name>
<accession>A0AC61RHX8</accession>
<organism evidence="1 2">
    <name type="scientific">Lepagella muris</name>
    <dbReference type="NCBI Taxonomy" id="3032870"/>
    <lineage>
        <taxon>Bacteria</taxon>
        <taxon>Pseudomonadati</taxon>
        <taxon>Bacteroidota</taxon>
        <taxon>Bacteroidia</taxon>
        <taxon>Bacteroidales</taxon>
        <taxon>Muribaculaceae</taxon>
        <taxon>Lepagella</taxon>
    </lineage>
</organism>
<proteinExistence type="predicted"/>